<keyword evidence="2" id="KW-1185">Reference proteome</keyword>
<dbReference type="EMBL" id="CAMGYJ010000006">
    <property type="protein sequence ID" value="CAI0432429.1"/>
    <property type="molecule type" value="Genomic_DNA"/>
</dbReference>
<name>A0AAV0LCT9_9ROSI</name>
<reference evidence="1" key="1">
    <citation type="submission" date="2022-08" db="EMBL/GenBank/DDBJ databases">
        <authorList>
            <person name="Gutierrez-Valencia J."/>
        </authorList>
    </citation>
    <scope>NUCLEOTIDE SEQUENCE</scope>
</reference>
<sequence>PGPIPFVLRVTLRVRSTRRLTSRGIQPRPRHVLEVSPR</sequence>
<comment type="caution">
    <text evidence="1">The sequence shown here is derived from an EMBL/GenBank/DDBJ whole genome shotgun (WGS) entry which is preliminary data.</text>
</comment>
<dbReference type="Proteomes" id="UP001154282">
    <property type="component" value="Unassembled WGS sequence"/>
</dbReference>
<evidence type="ECO:0000313" key="2">
    <source>
        <dbReference type="Proteomes" id="UP001154282"/>
    </source>
</evidence>
<proteinExistence type="predicted"/>
<protein>
    <submittedName>
        <fullName evidence="1">Uncharacterized protein</fullName>
    </submittedName>
</protein>
<gene>
    <name evidence="1" type="ORF">LITE_LOCUS23445</name>
</gene>
<evidence type="ECO:0000313" key="1">
    <source>
        <dbReference type="EMBL" id="CAI0432429.1"/>
    </source>
</evidence>
<organism evidence="1 2">
    <name type="scientific">Linum tenue</name>
    <dbReference type="NCBI Taxonomy" id="586396"/>
    <lineage>
        <taxon>Eukaryota</taxon>
        <taxon>Viridiplantae</taxon>
        <taxon>Streptophyta</taxon>
        <taxon>Embryophyta</taxon>
        <taxon>Tracheophyta</taxon>
        <taxon>Spermatophyta</taxon>
        <taxon>Magnoliopsida</taxon>
        <taxon>eudicotyledons</taxon>
        <taxon>Gunneridae</taxon>
        <taxon>Pentapetalae</taxon>
        <taxon>rosids</taxon>
        <taxon>fabids</taxon>
        <taxon>Malpighiales</taxon>
        <taxon>Linaceae</taxon>
        <taxon>Linum</taxon>
    </lineage>
</organism>
<accession>A0AAV0LCT9</accession>
<feature type="non-terminal residue" evidence="1">
    <location>
        <position position="1"/>
    </location>
</feature>
<dbReference type="AlphaFoldDB" id="A0AAV0LCT9"/>